<dbReference type="GO" id="GO:0005737">
    <property type="term" value="C:cytoplasm"/>
    <property type="evidence" value="ECO:0007669"/>
    <property type="project" value="UniProtKB-ARBA"/>
</dbReference>
<evidence type="ECO:0000256" key="3">
    <source>
        <dbReference type="ARBA" id="ARBA00022917"/>
    </source>
</evidence>
<dbReference type="SMART" id="SM00937">
    <property type="entry name" value="PCRF"/>
    <property type="match status" value="1"/>
</dbReference>
<evidence type="ECO:0000313" key="6">
    <source>
        <dbReference type="Proteomes" id="UP001626550"/>
    </source>
</evidence>
<dbReference type="InterPro" id="IPR045853">
    <property type="entry name" value="Pep_chain_release_fac_I_sf"/>
</dbReference>
<name>A0ABD2PXP3_9PLAT</name>
<keyword evidence="3" id="KW-0648">Protein biosynthesis</keyword>
<evidence type="ECO:0000256" key="2">
    <source>
        <dbReference type="ARBA" id="ARBA00022481"/>
    </source>
</evidence>
<organism evidence="5 6">
    <name type="scientific">Cichlidogyrus casuarinus</name>
    <dbReference type="NCBI Taxonomy" id="1844966"/>
    <lineage>
        <taxon>Eukaryota</taxon>
        <taxon>Metazoa</taxon>
        <taxon>Spiralia</taxon>
        <taxon>Lophotrochozoa</taxon>
        <taxon>Platyhelminthes</taxon>
        <taxon>Monogenea</taxon>
        <taxon>Monopisthocotylea</taxon>
        <taxon>Dactylogyridea</taxon>
        <taxon>Ancyrocephalidae</taxon>
        <taxon>Cichlidogyrus</taxon>
    </lineage>
</organism>
<dbReference type="InterPro" id="IPR005139">
    <property type="entry name" value="PCRF"/>
</dbReference>
<dbReference type="AlphaFoldDB" id="A0ABD2PXP3"/>
<reference evidence="5 6" key="1">
    <citation type="submission" date="2024-11" db="EMBL/GenBank/DDBJ databases">
        <title>Adaptive evolution of stress response genes in parasites aligns with host niche diversity.</title>
        <authorList>
            <person name="Hahn C."/>
            <person name="Resl P."/>
        </authorList>
    </citation>
    <scope>NUCLEOTIDE SEQUENCE [LARGE SCALE GENOMIC DNA]</scope>
    <source>
        <strain evidence="5">EGGRZ-B1_66</strain>
        <tissue evidence="5">Body</tissue>
    </source>
</reference>
<dbReference type="GO" id="GO:0006412">
    <property type="term" value="P:translation"/>
    <property type="evidence" value="ECO:0007669"/>
    <property type="project" value="UniProtKB-KW"/>
</dbReference>
<keyword evidence="6" id="KW-1185">Reference proteome</keyword>
<keyword evidence="2" id="KW-0488">Methylation</keyword>
<sequence length="271" mass="30199">MLEQCKRNILNEIKELDEFVNTNKTDSRTKYAALGVDCKESELDNEEQQLYSLAQMERTQSRARRDMLEDKLIDVLLKVSEKEEEDADLSVVSMEFLPGAGGQEAGLFASDLLRMYRNLSAENNWQFDVVDALPKSLLSGDNLFSGSIPVGRAKVTIHATGTKEETYLLKLLSAEAGVHRVQRVPVTGKGKIHTSTVAVVVLSAHDDISVQIEEKDLKWESYKPGGPGGQHANKTDSAARLTHLPTGTVINCQNERNLHENKRQALELMHK</sequence>
<protein>
    <submittedName>
        <fullName evidence="5">Peptide chain release factor 1-like, mitochondrial</fullName>
    </submittedName>
</protein>
<dbReference type="PANTHER" id="PTHR43804:SF7">
    <property type="entry name" value="LD18447P"/>
    <property type="match status" value="1"/>
</dbReference>
<dbReference type="InterPro" id="IPR000352">
    <property type="entry name" value="Pep_chain_release_fac_I"/>
</dbReference>
<dbReference type="PANTHER" id="PTHR43804">
    <property type="entry name" value="LD18447P"/>
    <property type="match status" value="1"/>
</dbReference>
<dbReference type="Pfam" id="PF00472">
    <property type="entry name" value="RF-1"/>
    <property type="match status" value="1"/>
</dbReference>
<feature type="domain" description="Peptide chain release factor" evidence="4">
    <location>
        <begin position="39"/>
        <end position="145"/>
    </location>
</feature>
<comment type="similarity">
    <text evidence="1">Belongs to the prokaryotic/mitochondrial release factor family.</text>
</comment>
<dbReference type="SUPFAM" id="SSF75620">
    <property type="entry name" value="Release factor"/>
    <property type="match status" value="1"/>
</dbReference>
<feature type="non-terminal residue" evidence="5">
    <location>
        <position position="271"/>
    </location>
</feature>
<evidence type="ECO:0000313" key="5">
    <source>
        <dbReference type="EMBL" id="KAL3312124.1"/>
    </source>
</evidence>
<evidence type="ECO:0000256" key="1">
    <source>
        <dbReference type="ARBA" id="ARBA00010835"/>
    </source>
</evidence>
<evidence type="ECO:0000259" key="4">
    <source>
        <dbReference type="SMART" id="SM00937"/>
    </source>
</evidence>
<proteinExistence type="inferred from homology"/>
<dbReference type="Proteomes" id="UP001626550">
    <property type="component" value="Unassembled WGS sequence"/>
</dbReference>
<dbReference type="InterPro" id="IPR050057">
    <property type="entry name" value="Prokaryotic/Mito_RF"/>
</dbReference>
<dbReference type="Gene3D" id="3.30.160.20">
    <property type="match status" value="1"/>
</dbReference>
<gene>
    <name evidence="5" type="primary">MTRF1L_2</name>
    <name evidence="5" type="ORF">Ciccas_009286</name>
</gene>
<dbReference type="Pfam" id="PF03462">
    <property type="entry name" value="PCRF"/>
    <property type="match status" value="1"/>
</dbReference>
<comment type="caution">
    <text evidence="5">The sequence shown here is derived from an EMBL/GenBank/DDBJ whole genome shotgun (WGS) entry which is preliminary data.</text>
</comment>
<accession>A0ABD2PXP3</accession>
<dbReference type="EMBL" id="JBJKFK010001846">
    <property type="protein sequence ID" value="KAL3312124.1"/>
    <property type="molecule type" value="Genomic_DNA"/>
</dbReference>